<dbReference type="GO" id="GO:0003677">
    <property type="term" value="F:DNA binding"/>
    <property type="evidence" value="ECO:0007669"/>
    <property type="project" value="InterPro"/>
</dbReference>
<dbReference type="HOGENOM" id="CLU_158484_1_0_11"/>
<evidence type="ECO:0000313" key="2">
    <source>
        <dbReference type="EMBL" id="AEG43887.1"/>
    </source>
</evidence>
<dbReference type="SUPFAM" id="SSF89447">
    <property type="entry name" value="AbrB/MazE/MraZ-like"/>
    <property type="match status" value="1"/>
</dbReference>
<name>F6FRC6_ISOV2</name>
<dbReference type="NCBIfam" id="TIGR01439">
    <property type="entry name" value="lp_hng_hel_AbrB"/>
    <property type="match status" value="1"/>
</dbReference>
<dbReference type="AlphaFoldDB" id="F6FRC6"/>
<reference evidence="2 3" key="1">
    <citation type="submission" date="2011-05" db="EMBL/GenBank/DDBJ databases">
        <title>Complete sequence of Isoptericola variabilis 225.</title>
        <authorList>
            <consortium name="US DOE Joint Genome Institute"/>
            <person name="Lucas S."/>
            <person name="Han J."/>
            <person name="Lapidus A."/>
            <person name="Cheng J.-F."/>
            <person name="Goodwin L."/>
            <person name="Pitluck S."/>
            <person name="Peters L."/>
            <person name="Mikhailova N."/>
            <person name="Zeytun A."/>
            <person name="Han C."/>
            <person name="Tapia R."/>
            <person name="Land M."/>
            <person name="Hauser L."/>
            <person name="Kyrpides N."/>
            <person name="Ivanova N."/>
            <person name="Pagani I."/>
            <person name="Siebers A."/>
            <person name="Allgaier M."/>
            <person name="Thelen M."/>
            <person name="Hugenholtz P."/>
            <person name="Gladden J."/>
            <person name="Woyke T."/>
        </authorList>
    </citation>
    <scope>NUCLEOTIDE SEQUENCE [LARGE SCALE GENOMIC DNA]</scope>
    <source>
        <strain evidence="3">225</strain>
    </source>
</reference>
<dbReference type="SMART" id="SM00966">
    <property type="entry name" value="SpoVT_AbrB"/>
    <property type="match status" value="1"/>
</dbReference>
<sequence>MEPMIVEGAKIMAKGQITLPKDIREKLNVGTGDRVVLIWDEDRVVMMNSGVYAMRALQRSAAGAADRAGVGTEDEVAGLVDEIRGGVSDE</sequence>
<dbReference type="RefSeq" id="WP_013838279.1">
    <property type="nucleotide sequence ID" value="NC_015588.1"/>
</dbReference>
<dbReference type="Proteomes" id="UP000009236">
    <property type="component" value="Chromosome"/>
</dbReference>
<keyword evidence="3" id="KW-1185">Reference proteome</keyword>
<dbReference type="InterPro" id="IPR007159">
    <property type="entry name" value="SpoVT-AbrB_dom"/>
</dbReference>
<dbReference type="InterPro" id="IPR037914">
    <property type="entry name" value="SpoVT-AbrB_sf"/>
</dbReference>
<gene>
    <name evidence="2" type="ordered locus">Isova_1112</name>
</gene>
<accession>F6FRC6</accession>
<protein>
    <submittedName>
        <fullName evidence="2">Transcriptional regulator, AbrB family</fullName>
    </submittedName>
</protein>
<proteinExistence type="predicted"/>
<dbReference type="eggNOG" id="COG2002">
    <property type="taxonomic scope" value="Bacteria"/>
</dbReference>
<dbReference type="EMBL" id="CP002810">
    <property type="protein sequence ID" value="AEG43887.1"/>
    <property type="molecule type" value="Genomic_DNA"/>
</dbReference>
<feature type="domain" description="SpoVT-AbrB" evidence="1">
    <location>
        <begin position="9"/>
        <end position="52"/>
    </location>
</feature>
<evidence type="ECO:0000259" key="1">
    <source>
        <dbReference type="SMART" id="SM00966"/>
    </source>
</evidence>
<dbReference type="Gene3D" id="2.10.260.10">
    <property type="match status" value="1"/>
</dbReference>
<dbReference type="STRING" id="743718.Isova_1112"/>
<dbReference type="KEGG" id="iva:Isova_1112"/>
<dbReference type="Pfam" id="PF04014">
    <property type="entry name" value="MazE_antitoxin"/>
    <property type="match status" value="1"/>
</dbReference>
<organism evidence="3">
    <name type="scientific">Isoptericola variabilis (strain 225)</name>
    <dbReference type="NCBI Taxonomy" id="743718"/>
    <lineage>
        <taxon>Bacteria</taxon>
        <taxon>Bacillati</taxon>
        <taxon>Actinomycetota</taxon>
        <taxon>Actinomycetes</taxon>
        <taxon>Micrococcales</taxon>
        <taxon>Promicromonosporaceae</taxon>
        <taxon>Isoptericola</taxon>
    </lineage>
</organism>
<evidence type="ECO:0000313" key="3">
    <source>
        <dbReference type="Proteomes" id="UP000009236"/>
    </source>
</evidence>